<evidence type="ECO:0000313" key="2">
    <source>
        <dbReference type="Ensembl" id="ENSMMOP00000017880.1"/>
    </source>
</evidence>
<dbReference type="AlphaFoldDB" id="A0A3Q4BFE5"/>
<evidence type="ECO:0000313" key="3">
    <source>
        <dbReference type="Proteomes" id="UP000261620"/>
    </source>
</evidence>
<dbReference type="STRING" id="94237.ENSMMOP00000017880"/>
<reference evidence="2" key="1">
    <citation type="submission" date="2025-08" db="UniProtKB">
        <authorList>
            <consortium name="Ensembl"/>
        </authorList>
    </citation>
    <scope>IDENTIFICATION</scope>
</reference>
<reference evidence="2" key="2">
    <citation type="submission" date="2025-09" db="UniProtKB">
        <authorList>
            <consortium name="Ensembl"/>
        </authorList>
    </citation>
    <scope>IDENTIFICATION</scope>
</reference>
<proteinExistence type="predicted"/>
<feature type="region of interest" description="Disordered" evidence="1">
    <location>
        <begin position="22"/>
        <end position="48"/>
    </location>
</feature>
<evidence type="ECO:0000256" key="1">
    <source>
        <dbReference type="SAM" id="MobiDB-lite"/>
    </source>
</evidence>
<dbReference type="Ensembl" id="ENSMMOT00000018171.1">
    <property type="protein sequence ID" value="ENSMMOP00000017880.1"/>
    <property type="gene ID" value="ENSMMOG00000013567.1"/>
</dbReference>
<protein>
    <submittedName>
        <fullName evidence="2">Uncharacterized protein</fullName>
    </submittedName>
</protein>
<dbReference type="Proteomes" id="UP000261620">
    <property type="component" value="Unplaced"/>
</dbReference>
<name>A0A3Q4BFE5_MOLML</name>
<accession>A0A3Q4BFE5</accession>
<organism evidence="2 3">
    <name type="scientific">Mola mola</name>
    <name type="common">Ocean sunfish</name>
    <name type="synonym">Tetraodon mola</name>
    <dbReference type="NCBI Taxonomy" id="94237"/>
    <lineage>
        <taxon>Eukaryota</taxon>
        <taxon>Metazoa</taxon>
        <taxon>Chordata</taxon>
        <taxon>Craniata</taxon>
        <taxon>Vertebrata</taxon>
        <taxon>Euteleostomi</taxon>
        <taxon>Actinopterygii</taxon>
        <taxon>Neopterygii</taxon>
        <taxon>Teleostei</taxon>
        <taxon>Neoteleostei</taxon>
        <taxon>Acanthomorphata</taxon>
        <taxon>Eupercaria</taxon>
        <taxon>Tetraodontiformes</taxon>
        <taxon>Molidae</taxon>
        <taxon>Mola</taxon>
    </lineage>
</organism>
<keyword evidence="3" id="KW-1185">Reference proteome</keyword>
<sequence>IGKQQTRKLAVMKRMISLEDQRIKEKDRAKEKEKKKKDPSQIKEREVPKQPSHIYFLFDSAFFLSISLIVRF</sequence>
<dbReference type="OMA" id="EREHVYF"/>